<organism evidence="1 2">
    <name type="scientific">Burkholderia ubonensis</name>
    <dbReference type="NCBI Taxonomy" id="101571"/>
    <lineage>
        <taxon>Bacteria</taxon>
        <taxon>Pseudomonadati</taxon>
        <taxon>Pseudomonadota</taxon>
        <taxon>Betaproteobacteria</taxon>
        <taxon>Burkholderiales</taxon>
        <taxon>Burkholderiaceae</taxon>
        <taxon>Burkholderia</taxon>
        <taxon>Burkholderia cepacia complex</taxon>
    </lineage>
</organism>
<comment type="caution">
    <text evidence="1">The sequence shown here is derived from an EMBL/GenBank/DDBJ whole genome shotgun (WGS) entry which is preliminary data.</text>
</comment>
<protein>
    <submittedName>
        <fullName evidence="1">Uncharacterized protein</fullName>
    </submittedName>
</protein>
<dbReference type="AlphaFoldDB" id="A0AAW3MZ00"/>
<proteinExistence type="predicted"/>
<dbReference type="RefSeq" id="WP_059925345.1">
    <property type="nucleotide sequence ID" value="NZ_LPBG01000047.1"/>
</dbReference>
<keyword evidence="2" id="KW-1185">Reference proteome</keyword>
<dbReference type="Proteomes" id="UP000056453">
    <property type="component" value="Unassembled WGS sequence"/>
</dbReference>
<gene>
    <name evidence="1" type="ORF">WJ96_06715</name>
</gene>
<accession>A0AAW3MZ00</accession>
<reference evidence="1 2" key="1">
    <citation type="submission" date="2015-11" db="EMBL/GenBank/DDBJ databases">
        <title>Expanding the genomic diversity of Burkholderia species for the development of highly accurate diagnostics.</title>
        <authorList>
            <person name="Sahl J."/>
            <person name="Keim P."/>
            <person name="Wagner D."/>
        </authorList>
    </citation>
    <scope>NUCLEOTIDE SEQUENCE [LARGE SCALE GENOMIC DNA]</scope>
    <source>
        <strain evidence="1 2">MSMB1808WGS</strain>
    </source>
</reference>
<evidence type="ECO:0000313" key="1">
    <source>
        <dbReference type="EMBL" id="KVP98220.1"/>
    </source>
</evidence>
<evidence type="ECO:0000313" key="2">
    <source>
        <dbReference type="Proteomes" id="UP000056453"/>
    </source>
</evidence>
<dbReference type="EMBL" id="LPBJ01000047">
    <property type="protein sequence ID" value="KVP98220.1"/>
    <property type="molecule type" value="Genomic_DNA"/>
</dbReference>
<sequence length="63" mass="7270">MSHATMPVTVQWPHLAFAPINLWSFPAAWKRDPTEFRPTPEQVTQASTAHQVNPLIRRILSHR</sequence>
<name>A0AAW3MZ00_9BURK</name>